<feature type="region of interest" description="Disordered" evidence="1">
    <location>
        <begin position="301"/>
        <end position="374"/>
    </location>
</feature>
<reference evidence="3" key="2">
    <citation type="submission" date="2011-02" db="EMBL/GenBank/DDBJ databases">
        <title>The complete genome of Pedobacter saltans DSM 12145.</title>
        <authorList>
            <consortium name="US DOE Joint Genome Institute (JGI-PGF)"/>
            <person name="Lucas S."/>
            <person name="Copeland A."/>
            <person name="Lapidus A."/>
            <person name="Bruce D."/>
            <person name="Goodwin L."/>
            <person name="Pitluck S."/>
            <person name="Kyrpides N."/>
            <person name="Mavromatis K."/>
            <person name="Pagani I."/>
            <person name="Ivanova N."/>
            <person name="Ovchinnikova G."/>
            <person name="Lu M."/>
            <person name="Detter J.C."/>
            <person name="Han C."/>
            <person name="Land M."/>
            <person name="Hauser L."/>
            <person name="Markowitz V."/>
            <person name="Cheng J.-F."/>
            <person name="Hugenholtz P."/>
            <person name="Woyke T."/>
            <person name="Wu D."/>
            <person name="Tindall B."/>
            <person name="Pomrenke H.G."/>
            <person name="Brambilla E."/>
            <person name="Klenk H.-P."/>
            <person name="Eisen J.A."/>
        </authorList>
    </citation>
    <scope>NUCLEOTIDE SEQUENCE [LARGE SCALE GENOMIC DNA]</scope>
    <source>
        <strain evidence="3">ATCC 51119 / DSM 12145 / JCM 21818 / LMG 10337 / NBRC 100064 / NCIMB 13643</strain>
    </source>
</reference>
<gene>
    <name evidence="2" type="ordered locus">Pedsa_3828</name>
</gene>
<feature type="region of interest" description="Disordered" evidence="1">
    <location>
        <begin position="109"/>
        <end position="247"/>
    </location>
</feature>
<proteinExistence type="predicted"/>
<feature type="compositionally biased region" description="Basic and acidic residues" evidence="1">
    <location>
        <begin position="154"/>
        <end position="165"/>
    </location>
</feature>
<dbReference type="EMBL" id="CP002545">
    <property type="protein sequence ID" value="ADY54357.1"/>
    <property type="molecule type" value="Genomic_DNA"/>
</dbReference>
<feature type="compositionally biased region" description="Low complexity" evidence="1">
    <location>
        <begin position="115"/>
        <end position="133"/>
    </location>
</feature>
<accession>F0S784</accession>
<protein>
    <submittedName>
        <fullName evidence="2">Uncharacterized protein</fullName>
    </submittedName>
</protein>
<dbReference type="Proteomes" id="UP000000310">
    <property type="component" value="Chromosome"/>
</dbReference>
<evidence type="ECO:0000256" key="1">
    <source>
        <dbReference type="SAM" id="MobiDB-lite"/>
    </source>
</evidence>
<dbReference type="AlphaFoldDB" id="F0S784"/>
<evidence type="ECO:0000313" key="2">
    <source>
        <dbReference type="EMBL" id="ADY54357.1"/>
    </source>
</evidence>
<feature type="compositionally biased region" description="Basic residues" evidence="1">
    <location>
        <begin position="364"/>
        <end position="374"/>
    </location>
</feature>
<sequence>MVFEEFFLKKKIDLALLRNAEPNLFDQFKSHYALMGEKSFDHTKKYWFNKLRHSYPLSAEEEIRLKELFKGEKTVDKAEAIAIEAKTETAVAKPAGFKPKFKAPIVKKEEHIPASSTSTEVSTTEVNDSSSENKPPEFKPRFKPGVTKTISSSAEEKQPEEKPTVDETAVAKPSGFIPRFKAGTTKISSTDTEKTNTDAPAVDTNTTEEISKPIGFRPRFKANQPPVPLKEDTAVAKDPEKTEVKEEVPAKTLGFKPRFKAGQTKTIETKEDIETPSVQKDIEAEVEGIANIQEETKPDITAKPLGFKPRFKAGQTKTIEEKTEKVKTVDTKNSEHREKLLDEVKDDVEGSAATASPKPLGFKPKFKPKNKNDE</sequence>
<reference evidence="2 3" key="1">
    <citation type="journal article" date="2011" name="Stand. Genomic Sci.">
        <title>Complete genome sequence of the gliding, heparinolytic Pedobacter saltans type strain (113).</title>
        <authorList>
            <person name="Liolios K."/>
            <person name="Sikorski J."/>
            <person name="Lu M."/>
            <person name="Nolan M."/>
            <person name="Lapidus A."/>
            <person name="Lucas S."/>
            <person name="Hammon N."/>
            <person name="Deshpande S."/>
            <person name="Cheng J.F."/>
            <person name="Tapia R."/>
            <person name="Han C."/>
            <person name="Goodwin L."/>
            <person name="Pitluck S."/>
            <person name="Huntemann M."/>
            <person name="Ivanova N."/>
            <person name="Pagani I."/>
            <person name="Mavromatis K."/>
            <person name="Ovchinikova G."/>
            <person name="Pati A."/>
            <person name="Chen A."/>
            <person name="Palaniappan K."/>
            <person name="Land M."/>
            <person name="Hauser L."/>
            <person name="Brambilla E.M."/>
            <person name="Kotsyurbenko O."/>
            <person name="Rohde M."/>
            <person name="Tindall B.J."/>
            <person name="Abt B."/>
            <person name="Goker M."/>
            <person name="Detter J.C."/>
            <person name="Woyke T."/>
            <person name="Bristow J."/>
            <person name="Eisen J.A."/>
            <person name="Markowitz V."/>
            <person name="Hugenholtz P."/>
            <person name="Klenk H.P."/>
            <person name="Kyrpides N.C."/>
        </authorList>
    </citation>
    <scope>NUCLEOTIDE SEQUENCE [LARGE SCALE GENOMIC DNA]</scope>
    <source>
        <strain evidence="3">ATCC 51119 / DSM 12145 / JCM 21818 / LMG 10337 / NBRC 100064 / NCIMB 13643</strain>
    </source>
</reference>
<dbReference type="HOGENOM" id="CLU_764842_0_0_10"/>
<organism evidence="2 3">
    <name type="scientific">Pseudopedobacter saltans (strain ATCC 51119 / DSM 12145 / JCM 21818 / CCUG 39354 / LMG 10337 / NBRC 100064 / NCIMB 13643)</name>
    <name type="common">Pedobacter saltans</name>
    <dbReference type="NCBI Taxonomy" id="762903"/>
    <lineage>
        <taxon>Bacteria</taxon>
        <taxon>Pseudomonadati</taxon>
        <taxon>Bacteroidota</taxon>
        <taxon>Sphingobacteriia</taxon>
        <taxon>Sphingobacteriales</taxon>
        <taxon>Sphingobacteriaceae</taxon>
        <taxon>Pseudopedobacter</taxon>
    </lineage>
</organism>
<name>F0S784_PSESL</name>
<evidence type="ECO:0000313" key="3">
    <source>
        <dbReference type="Proteomes" id="UP000000310"/>
    </source>
</evidence>
<feature type="compositionally biased region" description="Basic and acidic residues" evidence="1">
    <location>
        <begin position="318"/>
        <end position="343"/>
    </location>
</feature>
<dbReference type="eggNOG" id="ENOG5031MC1">
    <property type="taxonomic scope" value="Bacteria"/>
</dbReference>
<feature type="compositionally biased region" description="Basic and acidic residues" evidence="1">
    <location>
        <begin position="229"/>
        <end position="247"/>
    </location>
</feature>
<keyword evidence="3" id="KW-1185">Reference proteome</keyword>
<dbReference type="KEGG" id="psn:Pedsa_3828"/>